<keyword evidence="2" id="KW-1185">Reference proteome</keyword>
<dbReference type="RefSeq" id="XP_040790387.1">
    <property type="nucleotide sequence ID" value="XM_040932899.1"/>
</dbReference>
<gene>
    <name evidence="1" type="ORF">K460DRAFT_363850</name>
</gene>
<accession>A0A9P4GMB6</accession>
<organism evidence="1 2">
    <name type="scientific">Cucurbitaria berberidis CBS 394.84</name>
    <dbReference type="NCBI Taxonomy" id="1168544"/>
    <lineage>
        <taxon>Eukaryota</taxon>
        <taxon>Fungi</taxon>
        <taxon>Dikarya</taxon>
        <taxon>Ascomycota</taxon>
        <taxon>Pezizomycotina</taxon>
        <taxon>Dothideomycetes</taxon>
        <taxon>Pleosporomycetidae</taxon>
        <taxon>Pleosporales</taxon>
        <taxon>Pleosporineae</taxon>
        <taxon>Cucurbitariaceae</taxon>
        <taxon>Cucurbitaria</taxon>
    </lineage>
</organism>
<dbReference type="AlphaFoldDB" id="A0A9P4GMB6"/>
<name>A0A9P4GMB6_9PLEO</name>
<dbReference type="OrthoDB" id="3538597at2759"/>
<evidence type="ECO:0000313" key="1">
    <source>
        <dbReference type="EMBL" id="KAF1847824.1"/>
    </source>
</evidence>
<reference evidence="1" key="1">
    <citation type="submission" date="2020-01" db="EMBL/GenBank/DDBJ databases">
        <authorList>
            <consortium name="DOE Joint Genome Institute"/>
            <person name="Haridas S."/>
            <person name="Albert R."/>
            <person name="Binder M."/>
            <person name="Bloem J."/>
            <person name="Labutti K."/>
            <person name="Salamov A."/>
            <person name="Andreopoulos B."/>
            <person name="Baker S.E."/>
            <person name="Barry K."/>
            <person name="Bills G."/>
            <person name="Bluhm B.H."/>
            <person name="Cannon C."/>
            <person name="Castanera R."/>
            <person name="Culley D.E."/>
            <person name="Daum C."/>
            <person name="Ezra D."/>
            <person name="Gonzalez J.B."/>
            <person name="Henrissat B."/>
            <person name="Kuo A."/>
            <person name="Liang C."/>
            <person name="Lipzen A."/>
            <person name="Lutzoni F."/>
            <person name="Magnuson J."/>
            <person name="Mondo S."/>
            <person name="Nolan M."/>
            <person name="Ohm R."/>
            <person name="Pangilinan J."/>
            <person name="Park H.-J."/>
            <person name="Ramirez L."/>
            <person name="Alfaro M."/>
            <person name="Sun H."/>
            <person name="Tritt A."/>
            <person name="Yoshinaga Y."/>
            <person name="Zwiers L.-H."/>
            <person name="Turgeon B.G."/>
            <person name="Goodwin S.B."/>
            <person name="Spatafora J.W."/>
            <person name="Crous P.W."/>
            <person name="Grigoriev I.V."/>
        </authorList>
    </citation>
    <scope>NUCLEOTIDE SEQUENCE</scope>
    <source>
        <strain evidence="1">CBS 394.84</strain>
    </source>
</reference>
<proteinExistence type="predicted"/>
<protein>
    <submittedName>
        <fullName evidence="1">Uncharacterized protein</fullName>
    </submittedName>
</protein>
<comment type="caution">
    <text evidence="1">The sequence shown here is derived from an EMBL/GenBank/DDBJ whole genome shotgun (WGS) entry which is preliminary data.</text>
</comment>
<dbReference type="EMBL" id="ML976615">
    <property type="protein sequence ID" value="KAF1847824.1"/>
    <property type="molecule type" value="Genomic_DNA"/>
</dbReference>
<dbReference type="Proteomes" id="UP000800039">
    <property type="component" value="Unassembled WGS sequence"/>
</dbReference>
<sequence>MTKVSRLEATKTRLSSPASSWNRFRNVHAAKATNANICQNGTASHKARKTKSVNDRYRDLRHKAKELGIVVQQTKFCINRPGNVPIEHQAKFEHIQTLGRLAYDPYGLQPNPDTVDKPWQLANKLRAARLNKIAINCREERLNEGGWRARVEYRLFERFEIEVACKHCRKRLWKSEIEVDPAAGNSRTSSLKERQARREPCKCGYEWSMSDIHDTGLSDIFSSRIEESNILHHDQGANFDPVRKKPDRIHGLQSTANLENLLRRHCDAQSQQKDEPSKRLLDIIQTTCNPDSGGKSLLFPFLVMEAKSEKGGSNFDEIEVQTALPIRNLLMLQHELQHAECNKMEVPGGPLAWFLADVGETWRVYGCYVTWSEDEPHPSWNIVLLWEGSITGLDEALQLVLIVDYILDWARDIYRPSILRQLKCVVARGVYSDYTISHDPDMFSVANPTRQWLSGSGGLASVPTTDSTTNQAHFADEDDSGAEEQWKLPLYKDSVGSVKHGTVLESRVRGLYITVDNMSTILQGFGDSRAETWFMSSIVKIIMTRGRCFMLPNARALSTVEQIWTGDRTYSEILSSTSCPTLVSLQVRFWVGQDWELVRELTYLAITEEAFKDLTSLYKHRELDPPESWKCAPVEQFVSLVDQENRAYRDDFFIRCLERQVLLFRHTPRMEFRYDARLTSSIGPVGQLVSSIYTRYRIGNRKPTEAFIRHCDTTENILPKPGNPLWSANDNGILVSGDSFRLCLYVTNKEQLVFTSSRVVKNLASRFALDEQIFHACLADENGILKASQSKRRDWSTQCRLGSDPGGLVDLAMWIIEIRKSRVQLMEMRSEFSSIDMFDKFMKFEEEVRERYDCSWLDFSWS</sequence>
<evidence type="ECO:0000313" key="2">
    <source>
        <dbReference type="Proteomes" id="UP000800039"/>
    </source>
</evidence>
<dbReference type="GeneID" id="63850150"/>